<evidence type="ECO:0000313" key="7">
    <source>
        <dbReference type="Proteomes" id="UP000320582"/>
    </source>
</evidence>
<accession>A0A543K4B6</accession>
<evidence type="ECO:0000256" key="1">
    <source>
        <dbReference type="ARBA" id="ARBA00022617"/>
    </source>
</evidence>
<protein>
    <submittedName>
        <fullName evidence="6">Cbb3-type cytochrome c oxidase subunit III</fullName>
    </submittedName>
</protein>
<dbReference type="PANTHER" id="PTHR33751:SF1">
    <property type="entry name" value="CBB3-TYPE CYTOCHROME C OXIDASE SUBUNIT FIXP"/>
    <property type="match status" value="1"/>
</dbReference>
<dbReference type="GO" id="GO:0046872">
    <property type="term" value="F:metal ion binding"/>
    <property type="evidence" value="ECO:0007669"/>
    <property type="project" value="UniProtKB-KW"/>
</dbReference>
<dbReference type="InterPro" id="IPR009056">
    <property type="entry name" value="Cyt_c-like_dom"/>
</dbReference>
<name>A0A543K4B6_9RHOB</name>
<organism evidence="6 7">
    <name type="scientific">Roseinatronobacter monicus</name>
    <dbReference type="NCBI Taxonomy" id="393481"/>
    <lineage>
        <taxon>Bacteria</taxon>
        <taxon>Pseudomonadati</taxon>
        <taxon>Pseudomonadota</taxon>
        <taxon>Alphaproteobacteria</taxon>
        <taxon>Rhodobacterales</taxon>
        <taxon>Paracoccaceae</taxon>
        <taxon>Roseinatronobacter</taxon>
    </lineage>
</organism>
<dbReference type="InterPro" id="IPR036909">
    <property type="entry name" value="Cyt_c-like_dom_sf"/>
</dbReference>
<evidence type="ECO:0000256" key="4">
    <source>
        <dbReference type="PROSITE-ProRule" id="PRU00433"/>
    </source>
</evidence>
<dbReference type="GO" id="GO:0020037">
    <property type="term" value="F:heme binding"/>
    <property type="evidence" value="ECO:0007669"/>
    <property type="project" value="InterPro"/>
</dbReference>
<keyword evidence="2 4" id="KW-0479">Metal-binding</keyword>
<dbReference type="Pfam" id="PF13442">
    <property type="entry name" value="Cytochrome_CBB3"/>
    <property type="match status" value="1"/>
</dbReference>
<reference evidence="6 7" key="1">
    <citation type="submission" date="2019-06" db="EMBL/GenBank/DDBJ databases">
        <title>Genomic Encyclopedia of Archaeal and Bacterial Type Strains, Phase II (KMG-II): from individual species to whole genera.</title>
        <authorList>
            <person name="Goeker M."/>
        </authorList>
    </citation>
    <scope>NUCLEOTIDE SEQUENCE [LARGE SCALE GENOMIC DNA]</scope>
    <source>
        <strain evidence="6 7">DSM 18423</strain>
    </source>
</reference>
<dbReference type="AlphaFoldDB" id="A0A543K4B6"/>
<gene>
    <name evidence="6" type="ORF">BD293_4231</name>
</gene>
<dbReference type="PROSITE" id="PS51007">
    <property type="entry name" value="CYTC"/>
    <property type="match status" value="1"/>
</dbReference>
<dbReference type="EMBL" id="VFPT01000004">
    <property type="protein sequence ID" value="TQM89916.1"/>
    <property type="molecule type" value="Genomic_DNA"/>
</dbReference>
<keyword evidence="1 4" id="KW-0349">Heme</keyword>
<evidence type="ECO:0000313" key="6">
    <source>
        <dbReference type="EMBL" id="TQM89916.1"/>
    </source>
</evidence>
<sequence>MTNKKRFALLAVLIAGVAGAVLFGDATLKRASLLMTANPIASTPTEIARGAALFTQHCTACHGDDPHTRAPDVPDLTQLNRPASVLAMRITYGVGDGMPAWDGVLSAHEIWQLVTYVQTLQQPGGGWRGGRAGGG</sequence>
<evidence type="ECO:0000259" key="5">
    <source>
        <dbReference type="PROSITE" id="PS51007"/>
    </source>
</evidence>
<dbReference type="Proteomes" id="UP000320582">
    <property type="component" value="Unassembled WGS sequence"/>
</dbReference>
<dbReference type="Gene3D" id="1.10.760.10">
    <property type="entry name" value="Cytochrome c-like domain"/>
    <property type="match status" value="1"/>
</dbReference>
<dbReference type="GO" id="GO:0009055">
    <property type="term" value="F:electron transfer activity"/>
    <property type="evidence" value="ECO:0007669"/>
    <property type="project" value="InterPro"/>
</dbReference>
<dbReference type="PANTHER" id="PTHR33751">
    <property type="entry name" value="CBB3-TYPE CYTOCHROME C OXIDASE SUBUNIT FIXP"/>
    <property type="match status" value="1"/>
</dbReference>
<proteinExistence type="predicted"/>
<dbReference type="SUPFAM" id="SSF46626">
    <property type="entry name" value="Cytochrome c"/>
    <property type="match status" value="1"/>
</dbReference>
<keyword evidence="7" id="KW-1185">Reference proteome</keyword>
<evidence type="ECO:0000256" key="3">
    <source>
        <dbReference type="ARBA" id="ARBA00023004"/>
    </source>
</evidence>
<comment type="caution">
    <text evidence="6">The sequence shown here is derived from an EMBL/GenBank/DDBJ whole genome shotgun (WGS) entry which is preliminary data.</text>
</comment>
<evidence type="ECO:0000256" key="2">
    <source>
        <dbReference type="ARBA" id="ARBA00022723"/>
    </source>
</evidence>
<dbReference type="InterPro" id="IPR050597">
    <property type="entry name" value="Cytochrome_c_Oxidase_Subunit"/>
</dbReference>
<feature type="domain" description="Cytochrome c" evidence="5">
    <location>
        <begin position="45"/>
        <end position="121"/>
    </location>
</feature>
<keyword evidence="3 4" id="KW-0408">Iron</keyword>